<evidence type="ECO:0000256" key="5">
    <source>
        <dbReference type="ARBA" id="ARBA00023163"/>
    </source>
</evidence>
<dbReference type="FunFam" id="3.30.1490.120:FF:000003">
    <property type="entry name" value="DNA-directed RNA polymerase I subunit RPA43"/>
    <property type="match status" value="1"/>
</dbReference>
<dbReference type="InterPro" id="IPR005576">
    <property type="entry name" value="Rpb7-like_N"/>
</dbReference>
<dbReference type="PANTHER" id="PTHR12709:SF5">
    <property type="entry name" value="DNA-DIRECTED RNA POLYMERASE I SUBUNIT RPA43"/>
    <property type="match status" value="1"/>
</dbReference>
<dbReference type="GO" id="GO:0006352">
    <property type="term" value="P:DNA-templated transcription initiation"/>
    <property type="evidence" value="ECO:0007669"/>
    <property type="project" value="UniProtKB-UniRule"/>
</dbReference>
<evidence type="ECO:0000313" key="13">
    <source>
        <dbReference type="Proteomes" id="UP000002279"/>
    </source>
</evidence>
<evidence type="ECO:0000256" key="8">
    <source>
        <dbReference type="RuleBase" id="RU369086"/>
    </source>
</evidence>
<evidence type="ECO:0000256" key="2">
    <source>
        <dbReference type="ARBA" id="ARBA00005930"/>
    </source>
</evidence>
<dbReference type="OMA" id="LWEEEPK"/>
<dbReference type="Gene3D" id="3.30.1490.120">
    <property type="entry name" value="RNA polymerase Rpb7-like, N-terminal domain"/>
    <property type="match status" value="1"/>
</dbReference>
<dbReference type="Proteomes" id="UP000002279">
    <property type="component" value="Unplaced"/>
</dbReference>
<dbReference type="CDD" id="cd04328">
    <property type="entry name" value="RNAP_I_Rpa43_N"/>
    <property type="match status" value="1"/>
</dbReference>
<dbReference type="FunCoup" id="F6Z410">
    <property type="interactions" value="1861"/>
</dbReference>
<dbReference type="InterPro" id="IPR045113">
    <property type="entry name" value="Rpb7-like"/>
</dbReference>
<organism evidence="12 13">
    <name type="scientific">Ornithorhynchus anatinus</name>
    <name type="common">Duckbill platypus</name>
    <dbReference type="NCBI Taxonomy" id="9258"/>
    <lineage>
        <taxon>Eukaryota</taxon>
        <taxon>Metazoa</taxon>
        <taxon>Chordata</taxon>
        <taxon>Craniata</taxon>
        <taxon>Vertebrata</taxon>
        <taxon>Euteleostomi</taxon>
        <taxon>Mammalia</taxon>
        <taxon>Monotremata</taxon>
        <taxon>Ornithorhynchidae</taxon>
        <taxon>Ornithorhynchus</taxon>
    </lineage>
</organism>
<comment type="function">
    <text evidence="8">DNA-dependent RNA polymerase which catalyzes the transcription of DNA into RNA using the four ribonucleoside triphosphates as substrates.</text>
</comment>
<dbReference type="InterPro" id="IPR036898">
    <property type="entry name" value="RNA_pol_Rpb7-like_N_sf"/>
</dbReference>
<proteinExistence type="inferred from homology"/>
<dbReference type="InterPro" id="IPR041901">
    <property type="entry name" value="RNAP_I_Rpa43_N"/>
</dbReference>
<keyword evidence="6 8" id="KW-0539">Nucleus</keyword>
<feature type="region of interest" description="Disordered" evidence="9">
    <location>
        <begin position="241"/>
        <end position="376"/>
    </location>
</feature>
<keyword evidence="3 8" id="KW-0240">DNA-directed RNA polymerase</keyword>
<evidence type="ECO:0000259" key="11">
    <source>
        <dbReference type="Pfam" id="PF17875"/>
    </source>
</evidence>
<reference evidence="12" key="2">
    <citation type="submission" date="2025-09" db="UniProtKB">
        <authorList>
            <consortium name="Ensembl"/>
        </authorList>
    </citation>
    <scope>IDENTIFICATION</scope>
    <source>
        <strain evidence="12">Glennie</strain>
    </source>
</reference>
<dbReference type="Pfam" id="PF03876">
    <property type="entry name" value="SHS2_Rpb7-N"/>
    <property type="match status" value="1"/>
</dbReference>
<keyword evidence="4" id="KW-0597">Phosphoprotein</keyword>
<reference evidence="12" key="1">
    <citation type="submission" date="2025-08" db="UniProtKB">
        <authorList>
            <consortium name="Ensembl"/>
        </authorList>
    </citation>
    <scope>IDENTIFICATION</scope>
    <source>
        <strain evidence="12">Glennie</strain>
    </source>
</reference>
<dbReference type="Pfam" id="PF17875">
    <property type="entry name" value="RPA43_OB"/>
    <property type="match status" value="1"/>
</dbReference>
<evidence type="ECO:0000313" key="12">
    <source>
        <dbReference type="Ensembl" id="ENSOANP00000015272.3"/>
    </source>
</evidence>
<evidence type="ECO:0000259" key="10">
    <source>
        <dbReference type="Pfam" id="PF03876"/>
    </source>
</evidence>
<evidence type="ECO:0000256" key="7">
    <source>
        <dbReference type="ARBA" id="ARBA00054032"/>
    </source>
</evidence>
<keyword evidence="13" id="KW-1185">Reference proteome</keyword>
<comment type="subcellular location">
    <subcellularLocation>
        <location evidence="1">Nucleus</location>
        <location evidence="1">Nucleolus</location>
    </subcellularLocation>
</comment>
<accession>F6Z410</accession>
<feature type="compositionally biased region" description="Basic residues" evidence="9">
    <location>
        <begin position="267"/>
        <end position="276"/>
    </location>
</feature>
<dbReference type="STRING" id="9258.ENSOANP00000015272"/>
<dbReference type="Bgee" id="ENSOANG00000009616">
    <property type="expression patterns" value="Expressed in fibroblast and 7 other cell types or tissues"/>
</dbReference>
<gene>
    <name evidence="12" type="primary">POLR1F</name>
</gene>
<feature type="compositionally biased region" description="Basic and acidic residues" evidence="9">
    <location>
        <begin position="254"/>
        <end position="266"/>
    </location>
</feature>
<dbReference type="eggNOG" id="KOG4134">
    <property type="taxonomic scope" value="Eukaryota"/>
</dbReference>
<dbReference type="Gene3D" id="2.40.50.1060">
    <property type="match status" value="1"/>
</dbReference>
<dbReference type="FunFam" id="2.40.50.1060:FF:000004">
    <property type="entry name" value="TWIST neighbor"/>
    <property type="match status" value="1"/>
</dbReference>
<dbReference type="Ensembl" id="ENSOANT00000015275.4">
    <property type="protein sequence ID" value="ENSOANP00000015272.3"/>
    <property type="gene ID" value="ENSOANG00000009616.4"/>
</dbReference>
<feature type="domain" description="RNA polymerase Rpb7-like N-terminal" evidence="10">
    <location>
        <begin position="91"/>
        <end position="146"/>
    </location>
</feature>
<sequence length="376" mass="40412">MRAPRPPPSGEGLGHVSAGGDVSGREGGDRKMAAAAAAAAAAAVGGPGAADLGPPGAPGFPPRCPAAPSFSEACGLVRSRASCLLLGPHRRHVALAPRYLRRKRSGIRQQLDAQLLRYSHSLQGVPVAYDNIKIVGPLGDIYDDQGHIHINIEAEFVIFSPEKGATLVGQVNKVSPSHIGCLVHGCFNASIPKPEQMQSEQWKDLGIQIGDELEFEVFRLDSDAAGVFCIRGQLNENSLKAKCPESQAPEESAEIDHDPGATEETPKKKRKKKKDSKNHEEGDGAAEAADSATVAVKEETDIQPIDGVNGLCETPLKKKKKKRKREEREAQDPGFHGSDSSGYQSDHKKSKKKKRKHCDADSSQLLEEPLRKKNSE</sequence>
<name>F6Z410_ORNAN</name>
<feature type="compositionally biased region" description="Basic residues" evidence="9">
    <location>
        <begin position="348"/>
        <end position="357"/>
    </location>
</feature>
<comment type="similarity">
    <text evidence="2">Belongs to the eukaryotic RPA43 RNA polymerase subunit family.</text>
</comment>
<dbReference type="GeneTree" id="ENSGT00390000005553"/>
<comment type="function">
    <text evidence="7">Component of RNA polymerase I (Pol I), a DNA-dependent RNA polymerase which synthesizes ribosomal RNA precursors using the four ribonucleoside triphosphates as substrates. Through its association with RRN3/TIF-IA may be involved in recruitment of Pol I to rDNA promoters.</text>
</comment>
<dbReference type="GO" id="GO:0006362">
    <property type="term" value="P:transcription elongation by RNA polymerase I"/>
    <property type="evidence" value="ECO:0000318"/>
    <property type="project" value="GO_Central"/>
</dbReference>
<feature type="domain" description="RPA43 OB" evidence="11">
    <location>
        <begin position="161"/>
        <end position="282"/>
    </location>
</feature>
<dbReference type="InterPro" id="IPR041178">
    <property type="entry name" value="RPA43_OB"/>
</dbReference>
<evidence type="ECO:0000256" key="4">
    <source>
        <dbReference type="ARBA" id="ARBA00022553"/>
    </source>
</evidence>
<evidence type="ECO:0000256" key="9">
    <source>
        <dbReference type="SAM" id="MobiDB-lite"/>
    </source>
</evidence>
<evidence type="ECO:0000256" key="3">
    <source>
        <dbReference type="ARBA" id="ARBA00022478"/>
    </source>
</evidence>
<evidence type="ECO:0000256" key="6">
    <source>
        <dbReference type="ARBA" id="ARBA00023242"/>
    </source>
</evidence>
<dbReference type="PANTHER" id="PTHR12709">
    <property type="entry name" value="DNA-DIRECTED RNA POLYMERASE II, III"/>
    <property type="match status" value="1"/>
</dbReference>
<dbReference type="AlphaFoldDB" id="F6Z410"/>
<evidence type="ECO:0000256" key="1">
    <source>
        <dbReference type="ARBA" id="ARBA00004604"/>
    </source>
</evidence>
<dbReference type="GO" id="GO:0005736">
    <property type="term" value="C:RNA polymerase I complex"/>
    <property type="evidence" value="ECO:0000318"/>
    <property type="project" value="GO_Central"/>
</dbReference>
<keyword evidence="5 8" id="KW-0804">Transcription</keyword>
<dbReference type="InParanoid" id="F6Z410"/>
<feature type="region of interest" description="Disordered" evidence="9">
    <location>
        <begin position="1"/>
        <end position="31"/>
    </location>
</feature>
<protein>
    <recommendedName>
        <fullName evidence="8">DNA-directed RNA polymerase subunit</fullName>
    </recommendedName>
</protein>